<dbReference type="AlphaFoldDB" id="A0A1X7U6W7"/>
<proteinExistence type="predicted"/>
<feature type="region of interest" description="Disordered" evidence="1">
    <location>
        <begin position="56"/>
        <end position="86"/>
    </location>
</feature>
<name>A0A1X7U6W7_AMPQE</name>
<dbReference type="InParanoid" id="A0A1X7U6W7"/>
<sequence length="131" mass="14174">MTNGDLQLSSQQWQMDAGYLLSKGVRPIAELTNEPGIIVASSKNGWMNKGLTKDLRTETNSDDSAQEEKCCPVTSSNAEEPTLDTKDLAATSSTGYIKELITRFDFDFLKMVSQGYDGANVMSGHGSGVQT</sequence>
<accession>A0A1X7U6W7</accession>
<organism evidence="2">
    <name type="scientific">Amphimedon queenslandica</name>
    <name type="common">Sponge</name>
    <dbReference type="NCBI Taxonomy" id="400682"/>
    <lineage>
        <taxon>Eukaryota</taxon>
        <taxon>Metazoa</taxon>
        <taxon>Porifera</taxon>
        <taxon>Demospongiae</taxon>
        <taxon>Heteroscleromorpha</taxon>
        <taxon>Haplosclerida</taxon>
        <taxon>Niphatidae</taxon>
        <taxon>Amphimedon</taxon>
    </lineage>
</organism>
<reference evidence="2" key="1">
    <citation type="submission" date="2017-05" db="UniProtKB">
        <authorList>
            <consortium name="EnsemblMetazoa"/>
        </authorList>
    </citation>
    <scope>IDENTIFICATION</scope>
</reference>
<protein>
    <submittedName>
        <fullName evidence="2">Uncharacterized protein</fullName>
    </submittedName>
</protein>
<evidence type="ECO:0000313" key="2">
    <source>
        <dbReference type="EnsemblMetazoa" id="Aqu2.1.23510_001"/>
    </source>
</evidence>
<evidence type="ECO:0000256" key="1">
    <source>
        <dbReference type="SAM" id="MobiDB-lite"/>
    </source>
</evidence>
<dbReference type="EnsemblMetazoa" id="Aqu2.1.23510_001">
    <property type="protein sequence ID" value="Aqu2.1.23510_001"/>
    <property type="gene ID" value="Aqu2.1.23510"/>
</dbReference>